<dbReference type="GO" id="GO:0016853">
    <property type="term" value="F:isomerase activity"/>
    <property type="evidence" value="ECO:0007669"/>
    <property type="project" value="UniProtKB-KW"/>
</dbReference>
<dbReference type="OrthoDB" id="3231985at2"/>
<sequence>MNNTFNRNPNFNAPSLNRNTMFTSYNSYTNDYVRDTTPINSNYYNQYIPSVYEKYDLKKNAHYAKTEKEMKDYGPEPFTVNIEEITTQNKNFRTVLWTGEHLQLTLMSINPGEDIGLEIHPELDQFLRIEDGQGIVKMGDNENNLDYQEDVFEDFAFIIPAGKWHNILNTGTKALKLYSIYAPPQHPYGTVHRTKEDAMAAEENHSH</sequence>
<dbReference type="AlphaFoldDB" id="A0A562JH04"/>
<keyword evidence="3" id="KW-1185">Reference proteome</keyword>
<dbReference type="InterPro" id="IPR052538">
    <property type="entry name" value="Flavonoid_dioxygenase-like"/>
</dbReference>
<gene>
    <name evidence="2" type="ORF">LY60_00749</name>
</gene>
<keyword evidence="2" id="KW-0413">Isomerase</keyword>
<proteinExistence type="predicted"/>
<organism evidence="2 3">
    <name type="scientific">Sedimentibacter saalensis</name>
    <dbReference type="NCBI Taxonomy" id="130788"/>
    <lineage>
        <taxon>Bacteria</taxon>
        <taxon>Bacillati</taxon>
        <taxon>Bacillota</taxon>
        <taxon>Tissierellia</taxon>
        <taxon>Sedimentibacter</taxon>
    </lineage>
</organism>
<accession>A0A562JH04</accession>
<reference evidence="2 3" key="1">
    <citation type="submission" date="2019-07" db="EMBL/GenBank/DDBJ databases">
        <title>Genomic Encyclopedia of Type Strains, Phase I: the one thousand microbial genomes (KMG-I) project.</title>
        <authorList>
            <person name="Kyrpides N."/>
        </authorList>
    </citation>
    <scope>NUCLEOTIDE SEQUENCE [LARGE SCALE GENOMIC DNA]</scope>
    <source>
        <strain evidence="2 3">DSM 13558</strain>
    </source>
</reference>
<dbReference type="InterPro" id="IPR013096">
    <property type="entry name" value="Cupin_2"/>
</dbReference>
<dbReference type="CDD" id="cd02223">
    <property type="entry name" value="cupin_Bh2720-like"/>
    <property type="match status" value="1"/>
</dbReference>
<dbReference type="Pfam" id="PF07883">
    <property type="entry name" value="Cupin_2"/>
    <property type="match status" value="1"/>
</dbReference>
<dbReference type="InterPro" id="IPR014710">
    <property type="entry name" value="RmlC-like_jellyroll"/>
</dbReference>
<protein>
    <submittedName>
        <fullName evidence="2">Mannose-6-phosphate isomerase-like protein (Cupin superfamily)</fullName>
    </submittedName>
</protein>
<dbReference type="RefSeq" id="WP_145080147.1">
    <property type="nucleotide sequence ID" value="NZ_JAYFNS010000006.1"/>
</dbReference>
<evidence type="ECO:0000313" key="2">
    <source>
        <dbReference type="EMBL" id="TWH82450.1"/>
    </source>
</evidence>
<dbReference type="Gene3D" id="2.60.120.10">
    <property type="entry name" value="Jelly Rolls"/>
    <property type="match status" value="1"/>
</dbReference>
<name>A0A562JH04_9FIRM</name>
<dbReference type="PANTHER" id="PTHR43346:SF1">
    <property type="entry name" value="QUERCETIN 2,3-DIOXYGENASE-RELATED"/>
    <property type="match status" value="1"/>
</dbReference>
<feature type="domain" description="Cupin type-2" evidence="1">
    <location>
        <begin position="106"/>
        <end position="181"/>
    </location>
</feature>
<dbReference type="InterPro" id="IPR011051">
    <property type="entry name" value="RmlC_Cupin_sf"/>
</dbReference>
<dbReference type="Proteomes" id="UP000315343">
    <property type="component" value="Unassembled WGS sequence"/>
</dbReference>
<dbReference type="SUPFAM" id="SSF51182">
    <property type="entry name" value="RmlC-like cupins"/>
    <property type="match status" value="1"/>
</dbReference>
<dbReference type="EMBL" id="VLKH01000002">
    <property type="protein sequence ID" value="TWH82450.1"/>
    <property type="molecule type" value="Genomic_DNA"/>
</dbReference>
<comment type="caution">
    <text evidence="2">The sequence shown here is derived from an EMBL/GenBank/DDBJ whole genome shotgun (WGS) entry which is preliminary data.</text>
</comment>
<evidence type="ECO:0000259" key="1">
    <source>
        <dbReference type="Pfam" id="PF07883"/>
    </source>
</evidence>
<evidence type="ECO:0000313" key="3">
    <source>
        <dbReference type="Proteomes" id="UP000315343"/>
    </source>
</evidence>
<dbReference type="PANTHER" id="PTHR43346">
    <property type="entry name" value="LIGAND BINDING DOMAIN PROTEIN, PUTATIVE (AFU_ORTHOLOGUE AFUA_6G14370)-RELATED"/>
    <property type="match status" value="1"/>
</dbReference>